<accession>A0ABD1ZPK8</accession>
<dbReference type="InterPro" id="IPR023407">
    <property type="entry name" value="Ribosomal_eS27_Zn-bd_dom_sf"/>
</dbReference>
<evidence type="ECO:0000256" key="1">
    <source>
        <dbReference type="ARBA" id="ARBA00022833"/>
    </source>
</evidence>
<keyword evidence="3" id="KW-0687">Ribonucleoprotein</keyword>
<evidence type="ECO:0000313" key="5">
    <source>
        <dbReference type="Proteomes" id="UP001605036"/>
    </source>
</evidence>
<evidence type="ECO:0000256" key="2">
    <source>
        <dbReference type="ARBA" id="ARBA00022980"/>
    </source>
</evidence>
<keyword evidence="2" id="KW-0689">Ribosomal protein</keyword>
<organism evidence="4 5">
    <name type="scientific">Riccia fluitans</name>
    <dbReference type="NCBI Taxonomy" id="41844"/>
    <lineage>
        <taxon>Eukaryota</taxon>
        <taxon>Viridiplantae</taxon>
        <taxon>Streptophyta</taxon>
        <taxon>Embryophyta</taxon>
        <taxon>Marchantiophyta</taxon>
        <taxon>Marchantiopsida</taxon>
        <taxon>Marchantiidae</taxon>
        <taxon>Marchantiales</taxon>
        <taxon>Ricciaceae</taxon>
        <taxon>Riccia</taxon>
    </lineage>
</organism>
<proteinExistence type="predicted"/>
<dbReference type="GO" id="GO:1990904">
    <property type="term" value="C:ribonucleoprotein complex"/>
    <property type="evidence" value="ECO:0007669"/>
    <property type="project" value="UniProtKB-KW"/>
</dbReference>
<keyword evidence="5" id="KW-1185">Reference proteome</keyword>
<evidence type="ECO:0000313" key="4">
    <source>
        <dbReference type="EMBL" id="KAL2652149.1"/>
    </source>
</evidence>
<dbReference type="InterPro" id="IPR000592">
    <property type="entry name" value="Ribosomal_eS27"/>
</dbReference>
<name>A0ABD1ZPK8_9MARC</name>
<keyword evidence="1" id="KW-0862">Zinc</keyword>
<gene>
    <name evidence="4" type="ORF">R1flu_020277</name>
</gene>
<dbReference type="EMBL" id="JBHFFA010000001">
    <property type="protein sequence ID" value="KAL2652149.1"/>
    <property type="molecule type" value="Genomic_DNA"/>
</dbReference>
<comment type="caution">
    <text evidence="4">The sequence shown here is derived from an EMBL/GenBank/DDBJ whole genome shotgun (WGS) entry which is preliminary data.</text>
</comment>
<dbReference type="Proteomes" id="UP001605036">
    <property type="component" value="Unassembled WGS sequence"/>
</dbReference>
<evidence type="ECO:0000256" key="3">
    <source>
        <dbReference type="ARBA" id="ARBA00023274"/>
    </source>
</evidence>
<dbReference type="Gene3D" id="2.20.25.100">
    <property type="entry name" value="Zn-binding ribosomal proteins"/>
    <property type="match status" value="1"/>
</dbReference>
<dbReference type="AlphaFoldDB" id="A0ABD1ZPK8"/>
<protein>
    <submittedName>
        <fullName evidence="4">Uncharacterized protein</fullName>
    </submittedName>
</protein>
<reference evidence="4 5" key="1">
    <citation type="submission" date="2024-09" db="EMBL/GenBank/DDBJ databases">
        <title>Chromosome-scale assembly of Riccia fluitans.</title>
        <authorList>
            <person name="Paukszto L."/>
            <person name="Sawicki J."/>
            <person name="Karawczyk K."/>
            <person name="Piernik-Szablinska J."/>
            <person name="Szczecinska M."/>
            <person name="Mazdziarz M."/>
        </authorList>
    </citation>
    <scope>NUCLEOTIDE SEQUENCE [LARGE SCALE GENOMIC DNA]</scope>
    <source>
        <strain evidence="4">Rf_01</strain>
        <tissue evidence="4">Aerial parts of the thallus</tissue>
    </source>
</reference>
<sequence length="87" mass="9963">MVLSADIDLLNPPAELEKKKHKLKRLVQSAHSFFMNYRLQPFSDRLYQMSKIDRSKNRAAVCASNIAGIPATILQQFLVWRYVAVGN</sequence>
<dbReference type="GO" id="GO:0005840">
    <property type="term" value="C:ribosome"/>
    <property type="evidence" value="ECO:0007669"/>
    <property type="project" value="UniProtKB-KW"/>
</dbReference>
<dbReference type="PANTHER" id="PTHR11594">
    <property type="entry name" value="40S RIBOSOMAL PROTEIN S27"/>
    <property type="match status" value="1"/>
</dbReference>